<dbReference type="InterPro" id="IPR017438">
    <property type="entry name" value="ATP-NAD_kinase_N"/>
</dbReference>
<organism evidence="10 11">
    <name type="scientific">Corynebacterium lipophilum</name>
    <dbReference type="NCBI Taxonomy" id="2804918"/>
    <lineage>
        <taxon>Bacteria</taxon>
        <taxon>Bacillati</taxon>
        <taxon>Actinomycetota</taxon>
        <taxon>Actinomycetes</taxon>
        <taxon>Mycobacteriales</taxon>
        <taxon>Corynebacteriaceae</taxon>
        <taxon>Corynebacterium</taxon>
    </lineage>
</organism>
<dbReference type="Pfam" id="PF19279">
    <property type="entry name" value="YegS_C"/>
    <property type="match status" value="1"/>
</dbReference>
<evidence type="ECO:0000313" key="10">
    <source>
        <dbReference type="EMBL" id="MCO6395189.1"/>
    </source>
</evidence>
<keyword evidence="6" id="KW-0067">ATP-binding</keyword>
<dbReference type="InterPro" id="IPR045540">
    <property type="entry name" value="YegS/DAGK_C"/>
</dbReference>
<protein>
    <submittedName>
        <fullName evidence="10">NAD(+)/NADH kinase</fullName>
    </submittedName>
</protein>
<evidence type="ECO:0000256" key="4">
    <source>
        <dbReference type="ARBA" id="ARBA00022741"/>
    </source>
</evidence>
<dbReference type="InterPro" id="IPR016064">
    <property type="entry name" value="NAD/diacylglycerol_kinase_sf"/>
</dbReference>
<dbReference type="PANTHER" id="PTHR12358">
    <property type="entry name" value="SPHINGOSINE KINASE"/>
    <property type="match status" value="1"/>
</dbReference>
<keyword evidence="7" id="KW-0594">Phospholipid biosynthesis</keyword>
<keyword evidence="5 10" id="KW-0418">Kinase</keyword>
<feature type="domain" description="DAGKc" evidence="9">
    <location>
        <begin position="6"/>
        <end position="133"/>
    </location>
</feature>
<dbReference type="SMART" id="SM00046">
    <property type="entry name" value="DAGKc"/>
    <property type="match status" value="1"/>
</dbReference>
<accession>A0AAW5HYB1</accession>
<evidence type="ECO:0000256" key="1">
    <source>
        <dbReference type="ARBA" id="ARBA00001946"/>
    </source>
</evidence>
<dbReference type="InterPro" id="IPR050187">
    <property type="entry name" value="Lipid_Phosphate_FormReg"/>
</dbReference>
<evidence type="ECO:0000259" key="9">
    <source>
        <dbReference type="PROSITE" id="PS50146"/>
    </source>
</evidence>
<keyword evidence="7" id="KW-0443">Lipid metabolism</keyword>
<keyword evidence="4" id="KW-0547">Nucleotide-binding</keyword>
<evidence type="ECO:0000256" key="3">
    <source>
        <dbReference type="ARBA" id="ARBA00022679"/>
    </source>
</evidence>
<keyword evidence="11" id="KW-1185">Reference proteome</keyword>
<keyword evidence="3" id="KW-0808">Transferase</keyword>
<proteinExistence type="inferred from homology"/>
<comment type="caution">
    <text evidence="10">The sequence shown here is derived from an EMBL/GenBank/DDBJ whole genome shotgun (WGS) entry which is preliminary data.</text>
</comment>
<evidence type="ECO:0000256" key="6">
    <source>
        <dbReference type="ARBA" id="ARBA00022840"/>
    </source>
</evidence>
<sequence length="315" mass="34009">MTSEKLFHRTAVVVYNPTKIRAAVLERFVELYADPRREICWVPTTKEDTALAGFATALTEDVDVVLVAGGDGTVRRIAHVLADTGIKMGIIPVGTGNLLARNLGLPLDPESAIRRAFTGEEHAVDLCEATVTRRDGSQETYGFTVMAGVGLDAQMVERTREELKRRIGPLAYIGGIARSLGGGNSVEATVTVDDHPSNRHRLHTMIFGNCGDLVNKIPLFPDALPDDGEIDVVAMSPRGLIGWLLIGLRIVFNTLRALLGGGWQGIPAPQMDYFKGHTISVSFAAPEVFEVDGDTIGSIEAATIRVIPQALVLMR</sequence>
<dbReference type="Gene3D" id="3.40.50.10330">
    <property type="entry name" value="Probable inorganic polyphosphate/atp-NAD kinase, domain 1"/>
    <property type="match status" value="1"/>
</dbReference>
<dbReference type="GO" id="GO:0005524">
    <property type="term" value="F:ATP binding"/>
    <property type="evidence" value="ECO:0007669"/>
    <property type="project" value="UniProtKB-KW"/>
</dbReference>
<dbReference type="GO" id="GO:0016301">
    <property type="term" value="F:kinase activity"/>
    <property type="evidence" value="ECO:0007669"/>
    <property type="project" value="UniProtKB-KW"/>
</dbReference>
<dbReference type="InterPro" id="IPR001206">
    <property type="entry name" value="Diacylglycerol_kinase_cat_dom"/>
</dbReference>
<keyword evidence="8" id="KW-1208">Phospholipid metabolism</keyword>
<dbReference type="AlphaFoldDB" id="A0AAW5HYB1"/>
<name>A0AAW5HYB1_9CORY</name>
<dbReference type="EMBL" id="JAEUWV010000017">
    <property type="protein sequence ID" value="MCO6395189.1"/>
    <property type="molecule type" value="Genomic_DNA"/>
</dbReference>
<gene>
    <name evidence="10" type="ORF">JMN37_09440</name>
</gene>
<dbReference type="RefSeq" id="WP_084028581.1">
    <property type="nucleotide sequence ID" value="NZ_JAEUWV010000017.1"/>
</dbReference>
<dbReference type="Gene3D" id="2.60.200.40">
    <property type="match status" value="1"/>
</dbReference>
<dbReference type="Pfam" id="PF00781">
    <property type="entry name" value="DAGK_cat"/>
    <property type="match status" value="1"/>
</dbReference>
<comment type="similarity">
    <text evidence="2">Belongs to the diacylglycerol/lipid kinase family.</text>
</comment>
<keyword evidence="7" id="KW-0444">Lipid biosynthesis</keyword>
<dbReference type="PROSITE" id="PS50146">
    <property type="entry name" value="DAGK"/>
    <property type="match status" value="1"/>
</dbReference>
<evidence type="ECO:0000256" key="8">
    <source>
        <dbReference type="ARBA" id="ARBA00023264"/>
    </source>
</evidence>
<reference evidence="10 11" key="1">
    <citation type="submission" date="2021-01" db="EMBL/GenBank/DDBJ databases">
        <title>Identification and Characterization of Corynebacterium sp.</title>
        <authorList>
            <person name="Luo Q."/>
            <person name="Qu P."/>
            <person name="Chen Q."/>
        </authorList>
    </citation>
    <scope>NUCLEOTIDE SEQUENCE [LARGE SCALE GENOMIC DNA]</scope>
    <source>
        <strain evidence="10 11">MC-18</strain>
    </source>
</reference>
<evidence type="ECO:0000256" key="7">
    <source>
        <dbReference type="ARBA" id="ARBA00023209"/>
    </source>
</evidence>
<dbReference type="PANTHER" id="PTHR12358:SF54">
    <property type="entry name" value="SPHINGOSINE KINASE RELATED PROTEIN"/>
    <property type="match status" value="1"/>
</dbReference>
<evidence type="ECO:0000256" key="5">
    <source>
        <dbReference type="ARBA" id="ARBA00022777"/>
    </source>
</evidence>
<dbReference type="Proteomes" id="UP001205920">
    <property type="component" value="Unassembled WGS sequence"/>
</dbReference>
<evidence type="ECO:0000256" key="2">
    <source>
        <dbReference type="ARBA" id="ARBA00005983"/>
    </source>
</evidence>
<evidence type="ECO:0000313" key="11">
    <source>
        <dbReference type="Proteomes" id="UP001205920"/>
    </source>
</evidence>
<dbReference type="GO" id="GO:0008654">
    <property type="term" value="P:phospholipid biosynthetic process"/>
    <property type="evidence" value="ECO:0007669"/>
    <property type="project" value="UniProtKB-KW"/>
</dbReference>
<comment type="cofactor">
    <cofactor evidence="1">
        <name>Mg(2+)</name>
        <dbReference type="ChEBI" id="CHEBI:18420"/>
    </cofactor>
</comment>
<dbReference type="SUPFAM" id="SSF111331">
    <property type="entry name" value="NAD kinase/diacylglycerol kinase-like"/>
    <property type="match status" value="1"/>
</dbReference>